<dbReference type="AlphaFoldDB" id="A0A952FKB0"/>
<accession>A0A952FKB0</accession>
<dbReference type="InterPro" id="IPR036388">
    <property type="entry name" value="WH-like_DNA-bd_sf"/>
</dbReference>
<dbReference type="GO" id="GO:0003677">
    <property type="term" value="F:DNA binding"/>
    <property type="evidence" value="ECO:0007669"/>
    <property type="project" value="InterPro"/>
</dbReference>
<dbReference type="GO" id="GO:0006355">
    <property type="term" value="P:regulation of DNA-templated transcription"/>
    <property type="evidence" value="ECO:0007669"/>
    <property type="project" value="InterPro"/>
</dbReference>
<gene>
    <name evidence="3" type="ORF">JF625_12455</name>
</gene>
<name>A0A952FKB0_9PROT</name>
<protein>
    <submittedName>
        <fullName evidence="3">Helix-turn-helix transcriptional regulator</fullName>
    </submittedName>
</protein>
<feature type="region of interest" description="Disordered" evidence="1">
    <location>
        <begin position="353"/>
        <end position="385"/>
    </location>
</feature>
<evidence type="ECO:0000313" key="4">
    <source>
        <dbReference type="Proteomes" id="UP000700706"/>
    </source>
</evidence>
<dbReference type="Gene3D" id="1.10.10.10">
    <property type="entry name" value="Winged helix-like DNA-binding domain superfamily/Winged helix DNA-binding domain"/>
    <property type="match status" value="1"/>
</dbReference>
<dbReference type="InterPro" id="IPR016032">
    <property type="entry name" value="Sig_transdc_resp-reg_C-effctor"/>
</dbReference>
<dbReference type="Proteomes" id="UP000700706">
    <property type="component" value="Unassembled WGS sequence"/>
</dbReference>
<evidence type="ECO:0000313" key="3">
    <source>
        <dbReference type="EMBL" id="MBW8725951.1"/>
    </source>
</evidence>
<evidence type="ECO:0000256" key="1">
    <source>
        <dbReference type="SAM" id="MobiDB-lite"/>
    </source>
</evidence>
<dbReference type="EMBL" id="JAEKLZ010000191">
    <property type="protein sequence ID" value="MBW8725951.1"/>
    <property type="molecule type" value="Genomic_DNA"/>
</dbReference>
<organism evidence="3 4">
    <name type="scientific">Inquilinus limosus</name>
    <dbReference type="NCBI Taxonomy" id="171674"/>
    <lineage>
        <taxon>Bacteria</taxon>
        <taxon>Pseudomonadati</taxon>
        <taxon>Pseudomonadota</taxon>
        <taxon>Alphaproteobacteria</taxon>
        <taxon>Rhodospirillales</taxon>
        <taxon>Rhodospirillaceae</taxon>
        <taxon>Inquilinus</taxon>
    </lineage>
</organism>
<evidence type="ECO:0000259" key="2">
    <source>
        <dbReference type="SMART" id="SM00421"/>
    </source>
</evidence>
<dbReference type="InterPro" id="IPR000792">
    <property type="entry name" value="Tscrpt_reg_LuxR_C"/>
</dbReference>
<dbReference type="SMART" id="SM00421">
    <property type="entry name" value="HTH_LUXR"/>
    <property type="match status" value="1"/>
</dbReference>
<proteinExistence type="predicted"/>
<feature type="domain" description="HTH luxR-type" evidence="2">
    <location>
        <begin position="310"/>
        <end position="367"/>
    </location>
</feature>
<dbReference type="SUPFAM" id="SSF46894">
    <property type="entry name" value="C-terminal effector domain of the bipartite response regulators"/>
    <property type="match status" value="1"/>
</dbReference>
<sequence>MAETDRAAVLIDRIYAALVGEIGWDVFLQEVATCLPNGKATLFFHDLDSGTGALSLNAGFSADAAAAYSSHFSRVNPWMRAASQRPVGLAVRAEQMLPRPDLLRTEFYADYLQPHGLGTAVGVTVYKEERCNFMLSILGAEADDATIDSARALLGQVAPHLRRVFSFYRRSPQAGATLQGGLSVLDLLGIGMILVSADRRVRHCNPAAEGLITAGGAVGHDGEGRLRFSSPEVTGALDRALGTIRLGLSRGLLDTQLLRRDGDRAPLRVRFVQLDPSSAQVFFTGAAAMVLIEDPAVSSTAARIESARAAYGLTAAELRVARRLIEGLTPTEIAAVDGVSPLTVRSQLKSIFAKTDTRRHSAPERRRRQSGSARNRPAGRRAASR</sequence>
<comment type="caution">
    <text evidence="3">The sequence shown here is derived from an EMBL/GenBank/DDBJ whole genome shotgun (WGS) entry which is preliminary data.</text>
</comment>
<reference evidence="3" key="1">
    <citation type="submission" date="2020-06" db="EMBL/GenBank/DDBJ databases">
        <title>Stable isotope informed genome-resolved metagenomics uncovers potential trophic interactions in rhizosphere soil.</title>
        <authorList>
            <person name="Starr E.P."/>
            <person name="Shi S."/>
            <person name="Blazewicz S.J."/>
            <person name="Koch B.J."/>
            <person name="Probst A.J."/>
            <person name="Hungate B.A."/>
            <person name="Pett-Ridge J."/>
            <person name="Firestone M.K."/>
            <person name="Banfield J.F."/>
        </authorList>
    </citation>
    <scope>NUCLEOTIDE SEQUENCE</scope>
    <source>
        <strain evidence="3">YM_69_17</strain>
    </source>
</reference>
<feature type="compositionally biased region" description="Basic and acidic residues" evidence="1">
    <location>
        <begin position="355"/>
        <end position="364"/>
    </location>
</feature>